<dbReference type="AlphaFoldDB" id="A0A485M145"/>
<name>A0A485M145_9ZZZZ</name>
<gene>
    <name evidence="1" type="ORF">SCFA_450024</name>
</gene>
<evidence type="ECO:0000313" key="1">
    <source>
        <dbReference type="EMBL" id="VFU15786.1"/>
    </source>
</evidence>
<reference evidence="1" key="1">
    <citation type="submission" date="2019-03" db="EMBL/GenBank/DDBJ databases">
        <authorList>
            <person name="Hao L."/>
        </authorList>
    </citation>
    <scope>NUCLEOTIDE SEQUENCE</scope>
</reference>
<organism evidence="1">
    <name type="scientific">anaerobic digester metagenome</name>
    <dbReference type="NCBI Taxonomy" id="1263854"/>
    <lineage>
        <taxon>unclassified sequences</taxon>
        <taxon>metagenomes</taxon>
        <taxon>ecological metagenomes</taxon>
    </lineage>
</organism>
<dbReference type="EMBL" id="CAADRM010000109">
    <property type="protein sequence ID" value="VFU15786.1"/>
    <property type="molecule type" value="Genomic_DNA"/>
</dbReference>
<accession>A0A485M145</accession>
<protein>
    <submittedName>
        <fullName evidence="1">Uncharacterized protein</fullName>
    </submittedName>
</protein>
<proteinExistence type="predicted"/>
<sequence>MKYRHAKVRTLDSYTYPGRPYRMEIDGQSMEIEQVLSHWREAYEDPGFYPEEFYEVQASDKKVYILRYCILFNSWWVREHRRVT</sequence>